<dbReference type="InterPro" id="IPR050595">
    <property type="entry name" value="Bact_response_regulator"/>
</dbReference>
<feature type="modified residue" description="4-aspartylphosphate" evidence="2">
    <location>
        <position position="129"/>
    </location>
</feature>
<dbReference type="Proteomes" id="UP000229897">
    <property type="component" value="Plasmid unnamed"/>
</dbReference>
<feature type="domain" description="Response regulatory" evidence="3">
    <location>
        <begin position="80"/>
        <end position="196"/>
    </location>
</feature>
<dbReference type="PROSITE" id="PS50110">
    <property type="entry name" value="RESPONSE_REGULATORY"/>
    <property type="match status" value="1"/>
</dbReference>
<keyword evidence="5" id="KW-1185">Reference proteome</keyword>
<evidence type="ECO:0000313" key="4">
    <source>
        <dbReference type="EMBL" id="ATQ79285.1"/>
    </source>
</evidence>
<evidence type="ECO:0000256" key="2">
    <source>
        <dbReference type="PROSITE-ProRule" id="PRU00169"/>
    </source>
</evidence>
<proteinExistence type="predicted"/>
<keyword evidence="4" id="KW-0614">Plasmid</keyword>
<dbReference type="SMART" id="SM00448">
    <property type="entry name" value="REC"/>
    <property type="match status" value="1"/>
</dbReference>
<organism evidence="4 5">
    <name type="scientific">Massilia violaceinigra</name>
    <dbReference type="NCBI Taxonomy" id="2045208"/>
    <lineage>
        <taxon>Bacteria</taxon>
        <taxon>Pseudomonadati</taxon>
        <taxon>Pseudomonadota</taxon>
        <taxon>Betaproteobacteria</taxon>
        <taxon>Burkholderiales</taxon>
        <taxon>Oxalobacteraceae</taxon>
        <taxon>Telluria group</taxon>
        <taxon>Massilia</taxon>
    </lineage>
</organism>
<dbReference type="GO" id="GO:0000160">
    <property type="term" value="P:phosphorelay signal transduction system"/>
    <property type="evidence" value="ECO:0007669"/>
    <property type="project" value="InterPro"/>
</dbReference>
<dbReference type="InterPro" id="IPR011006">
    <property type="entry name" value="CheY-like_superfamily"/>
</dbReference>
<dbReference type="PANTHER" id="PTHR44591:SF3">
    <property type="entry name" value="RESPONSE REGULATORY DOMAIN-CONTAINING PROTEIN"/>
    <property type="match status" value="1"/>
</dbReference>
<evidence type="ECO:0000313" key="5">
    <source>
        <dbReference type="Proteomes" id="UP000229897"/>
    </source>
</evidence>
<geneLocation type="plasmid" evidence="4 5">
    <name>unnamed</name>
</geneLocation>
<dbReference type="AlphaFoldDB" id="A0A2D2DWE8"/>
<reference evidence="4" key="1">
    <citation type="submission" date="2017-10" db="EMBL/GenBank/DDBJ databases">
        <title>Massilia psychrophilum sp. nov., a novel purple-pigmented bacterium isolated from Tianshan glacier, Xinjiang Municipality, China.</title>
        <authorList>
            <person name="Wang H."/>
        </authorList>
    </citation>
    <scope>NUCLEOTIDE SEQUENCE [LARGE SCALE GENOMIC DNA]</scope>
    <source>
        <strain evidence="4">B2</strain>
        <plasmid evidence="4">unnamed</plasmid>
    </source>
</reference>
<protein>
    <recommendedName>
        <fullName evidence="3">Response regulatory domain-containing protein</fullName>
    </recommendedName>
</protein>
<sequence length="202" mass="21615">MSSNCLRRANARRSARMAAWGGAFARQELGQPSRRNGVRHSAGSRAGSTFVIELPLAGPQDVAPEPLPAFAPAAAARALDILVIDDHFDAARMLRMVLEEGGHRVRVEWDPFRVLARAAEEDIDVFLLDIGLPGMDGNELAQTIRAIPRAASATLVAVTGRGKEYGRAAALAAGFDHYFVKPANLGELLALLSEIAPRSRPG</sequence>
<dbReference type="SUPFAM" id="SSF52172">
    <property type="entry name" value="CheY-like"/>
    <property type="match status" value="1"/>
</dbReference>
<dbReference type="Pfam" id="PF00072">
    <property type="entry name" value="Response_reg"/>
    <property type="match status" value="1"/>
</dbReference>
<gene>
    <name evidence="4" type="ORF">CR152_32430</name>
</gene>
<accession>A0A2D2DWE8</accession>
<evidence type="ECO:0000256" key="1">
    <source>
        <dbReference type="ARBA" id="ARBA00022553"/>
    </source>
</evidence>
<name>A0A2D2DWE8_9BURK</name>
<dbReference type="KEGG" id="mass:CR152_32430"/>
<keyword evidence="1 2" id="KW-0597">Phosphoprotein</keyword>
<evidence type="ECO:0000259" key="3">
    <source>
        <dbReference type="PROSITE" id="PS50110"/>
    </source>
</evidence>
<dbReference type="EMBL" id="CP024609">
    <property type="protein sequence ID" value="ATQ79285.1"/>
    <property type="molecule type" value="Genomic_DNA"/>
</dbReference>
<dbReference type="PANTHER" id="PTHR44591">
    <property type="entry name" value="STRESS RESPONSE REGULATOR PROTEIN 1"/>
    <property type="match status" value="1"/>
</dbReference>
<dbReference type="InterPro" id="IPR001789">
    <property type="entry name" value="Sig_transdc_resp-reg_receiver"/>
</dbReference>
<dbReference type="Gene3D" id="3.40.50.2300">
    <property type="match status" value="1"/>
</dbReference>